<gene>
    <name evidence="2" type="ORF">WMO64_04620</name>
</gene>
<evidence type="ECO:0000313" key="2">
    <source>
        <dbReference type="EMBL" id="MEQ2442745.1"/>
    </source>
</evidence>
<reference evidence="2 3" key="1">
    <citation type="submission" date="2024-03" db="EMBL/GenBank/DDBJ databases">
        <title>Human intestinal bacterial collection.</title>
        <authorList>
            <person name="Pauvert C."/>
            <person name="Hitch T.C.A."/>
            <person name="Clavel T."/>
        </authorList>
    </citation>
    <scope>NUCLEOTIDE SEQUENCE [LARGE SCALE GENOMIC DNA]</scope>
    <source>
        <strain evidence="2 3">CLA-AP-H29</strain>
    </source>
</reference>
<keyword evidence="1" id="KW-0732">Signal</keyword>
<evidence type="ECO:0000256" key="1">
    <source>
        <dbReference type="SAM" id="SignalP"/>
    </source>
</evidence>
<feature type="chain" id="PRO_5045767417" evidence="1">
    <location>
        <begin position="29"/>
        <end position="139"/>
    </location>
</feature>
<comment type="caution">
    <text evidence="2">The sequence shown here is derived from an EMBL/GenBank/DDBJ whole genome shotgun (WGS) entry which is preliminary data.</text>
</comment>
<evidence type="ECO:0000313" key="3">
    <source>
        <dbReference type="Proteomes" id="UP001464378"/>
    </source>
</evidence>
<name>A0ABV1E616_9FIRM</name>
<dbReference type="RefSeq" id="WP_294516643.1">
    <property type="nucleotide sequence ID" value="NZ_JBBMFK010000005.1"/>
</dbReference>
<feature type="signal peptide" evidence="1">
    <location>
        <begin position="1"/>
        <end position="28"/>
    </location>
</feature>
<sequence>MKCTTRKATNFILAIVMLSSLMVSGASAAAERPNLNGPEDQTAQYNPALYTEYTIQFDDGQEQGGSAAGIAPCSVPDESNIEAAKDFVTSLDLQEKGYGYIEESCLRQLEDFDESGSIVLESYTVLVPQDNESSMNVLV</sequence>
<accession>A0ABV1E616</accession>
<organism evidence="2 3">
    <name type="scientific">Pseudoflavonifractor intestinihominis</name>
    <dbReference type="NCBI Taxonomy" id="3133171"/>
    <lineage>
        <taxon>Bacteria</taxon>
        <taxon>Bacillati</taxon>
        <taxon>Bacillota</taxon>
        <taxon>Clostridia</taxon>
        <taxon>Eubacteriales</taxon>
        <taxon>Oscillospiraceae</taxon>
        <taxon>Pseudoflavonifractor</taxon>
    </lineage>
</organism>
<dbReference type="EMBL" id="JBBMFK010000005">
    <property type="protein sequence ID" value="MEQ2442745.1"/>
    <property type="molecule type" value="Genomic_DNA"/>
</dbReference>
<protein>
    <submittedName>
        <fullName evidence="2">Uncharacterized protein</fullName>
    </submittedName>
</protein>
<keyword evidence="3" id="KW-1185">Reference proteome</keyword>
<dbReference type="Proteomes" id="UP001464378">
    <property type="component" value="Unassembled WGS sequence"/>
</dbReference>
<proteinExistence type="predicted"/>